<dbReference type="SUPFAM" id="SSF55961">
    <property type="entry name" value="Bet v1-like"/>
    <property type="match status" value="1"/>
</dbReference>
<proteinExistence type="predicted"/>
<gene>
    <name evidence="1" type="ORF">IE331_01375</name>
</gene>
<dbReference type="InterPro" id="IPR019587">
    <property type="entry name" value="Polyketide_cyclase/dehydratase"/>
</dbReference>
<comment type="caution">
    <text evidence="1">The sequence shown here is derived from an EMBL/GenBank/DDBJ whole genome shotgun (WGS) entry which is preliminary data.</text>
</comment>
<dbReference type="RefSeq" id="WP_192139768.1">
    <property type="nucleotide sequence ID" value="NZ_JACYXZ010000001.1"/>
</dbReference>
<evidence type="ECO:0000313" key="1">
    <source>
        <dbReference type="EMBL" id="MBD8868263.1"/>
    </source>
</evidence>
<evidence type="ECO:0000313" key="2">
    <source>
        <dbReference type="Proteomes" id="UP000616839"/>
    </source>
</evidence>
<dbReference type="AlphaFoldDB" id="A0A927K2H0"/>
<dbReference type="Proteomes" id="UP000616839">
    <property type="component" value="Unassembled WGS sequence"/>
</dbReference>
<accession>A0A927K2H0</accession>
<dbReference type="EMBL" id="JACYXZ010000001">
    <property type="protein sequence ID" value="MBD8868263.1"/>
    <property type="molecule type" value="Genomic_DNA"/>
</dbReference>
<dbReference type="Pfam" id="PF10604">
    <property type="entry name" value="Polyketide_cyc2"/>
    <property type="match status" value="1"/>
</dbReference>
<name>A0A927K2H0_9ACTN</name>
<dbReference type="Gene3D" id="3.30.530.20">
    <property type="match status" value="1"/>
</dbReference>
<dbReference type="InterPro" id="IPR023393">
    <property type="entry name" value="START-like_dom_sf"/>
</dbReference>
<reference evidence="1" key="1">
    <citation type="submission" date="2020-09" db="EMBL/GenBank/DDBJ databases">
        <title>Nocardioides sp. strain MJB4 16S ribosomal RNA gene Genome sequencing and assembly.</title>
        <authorList>
            <person name="Kim I."/>
        </authorList>
    </citation>
    <scope>NUCLEOTIDE SEQUENCE</scope>
    <source>
        <strain evidence="1">MJB4</strain>
    </source>
</reference>
<protein>
    <submittedName>
        <fullName evidence="1">SRPBCC family protein</fullName>
    </submittedName>
</protein>
<keyword evidence="2" id="KW-1185">Reference proteome</keyword>
<sequence length="146" mass="15899">MRPGDGGALPVTMVVDFPQPVPAVFGYLSDPRTRPEWQSSLRAIADLQGSGEVGTTWRDVTAVGARPHMRVTHHEQDESWAETGTWRGVEATLRLGFTPHDGGTRLHVAFEISSPHRALAPLVAVLNRLAPGAVRADLRRAVRLIP</sequence>
<organism evidence="1 2">
    <name type="scientific">Nocardioides donggukensis</name>
    <dbReference type="NCBI Taxonomy" id="2774019"/>
    <lineage>
        <taxon>Bacteria</taxon>
        <taxon>Bacillati</taxon>
        <taxon>Actinomycetota</taxon>
        <taxon>Actinomycetes</taxon>
        <taxon>Propionibacteriales</taxon>
        <taxon>Nocardioidaceae</taxon>
        <taxon>Nocardioides</taxon>
    </lineage>
</organism>